<dbReference type="InterPro" id="IPR052340">
    <property type="entry name" value="RNase_Y/CdgJ"/>
</dbReference>
<dbReference type="KEGG" id="asui:ASUIS_0149"/>
<sequence>MKKDLLEEINSLPALPSSVIELGKYKSIGNADIQTLISIIEKDPLMIVTILKIANSNMFGFKSRVETLNRAINLLGINFTISVAIGSAIQDTINSNLLAYAVKNEDFLFSSALASNIINTWVSNINFDLKNELLLPAFLQEVGKFIISEVIQKNRKSEEFLMELEETKDTTFCEKKFTGYSCARITANIFKQWNLSPNIIIPIAFTENTESCPNEFKIKAQILEIVKILCDIRYPLSDQNIEKALEKVVLYDFDVEHFLNSIDVIKEVINQNS</sequence>
<organism evidence="2 3">
    <name type="scientific">Arcobacter suis CECT 7833</name>
    <dbReference type="NCBI Taxonomy" id="663365"/>
    <lineage>
        <taxon>Bacteria</taxon>
        <taxon>Pseudomonadati</taxon>
        <taxon>Campylobacterota</taxon>
        <taxon>Epsilonproteobacteria</taxon>
        <taxon>Campylobacterales</taxon>
        <taxon>Arcobacteraceae</taxon>
        <taxon>Arcobacter</taxon>
    </lineage>
</organism>
<feature type="domain" description="HDOD" evidence="1">
    <location>
        <begin position="12"/>
        <end position="209"/>
    </location>
</feature>
<evidence type="ECO:0000313" key="3">
    <source>
        <dbReference type="Proteomes" id="UP000263040"/>
    </source>
</evidence>
<dbReference type="EMBL" id="CP032100">
    <property type="protein sequence ID" value="AXX88664.1"/>
    <property type="molecule type" value="Genomic_DNA"/>
</dbReference>
<protein>
    <submittedName>
        <fullName evidence="2">HDOD domain-containing protein</fullName>
    </submittedName>
</protein>
<gene>
    <name evidence="2" type="ORF">ASUIS_0149</name>
</gene>
<keyword evidence="3" id="KW-1185">Reference proteome</keyword>
<dbReference type="InterPro" id="IPR013976">
    <property type="entry name" value="HDOD"/>
</dbReference>
<proteinExistence type="predicted"/>
<dbReference type="SUPFAM" id="SSF109604">
    <property type="entry name" value="HD-domain/PDEase-like"/>
    <property type="match status" value="1"/>
</dbReference>
<accession>A0AAD0WPH5</accession>
<evidence type="ECO:0000259" key="1">
    <source>
        <dbReference type="PROSITE" id="PS51833"/>
    </source>
</evidence>
<evidence type="ECO:0000313" key="2">
    <source>
        <dbReference type="EMBL" id="AXX88664.1"/>
    </source>
</evidence>
<dbReference type="PANTHER" id="PTHR33525">
    <property type="match status" value="1"/>
</dbReference>
<dbReference type="PANTHER" id="PTHR33525:SF5">
    <property type="entry name" value="TWO COMPONENT SIGNAL TRANSDUCTION SYSTEM RESPONSE REGULATOR"/>
    <property type="match status" value="1"/>
</dbReference>
<dbReference type="PROSITE" id="PS51833">
    <property type="entry name" value="HDOD"/>
    <property type="match status" value="1"/>
</dbReference>
<dbReference type="Proteomes" id="UP000263040">
    <property type="component" value="Chromosome"/>
</dbReference>
<reference evidence="2 3" key="1">
    <citation type="submission" date="2018-08" db="EMBL/GenBank/DDBJ databases">
        <title>Complete genome of the Arcobacter suis type strain LMG 26152.</title>
        <authorList>
            <person name="Miller W.G."/>
            <person name="Yee E."/>
            <person name="Bono J.L."/>
        </authorList>
    </citation>
    <scope>NUCLEOTIDE SEQUENCE [LARGE SCALE GENOMIC DNA]</scope>
    <source>
        <strain evidence="2 3">CECT 7833</strain>
    </source>
</reference>
<dbReference type="Gene3D" id="1.10.3210.10">
    <property type="entry name" value="Hypothetical protein af1432"/>
    <property type="match status" value="1"/>
</dbReference>
<dbReference type="RefSeq" id="WP_118885246.1">
    <property type="nucleotide sequence ID" value="NZ_CP032100.1"/>
</dbReference>
<dbReference type="AlphaFoldDB" id="A0AAD0WPH5"/>
<dbReference type="Pfam" id="PF08668">
    <property type="entry name" value="HDOD"/>
    <property type="match status" value="1"/>
</dbReference>
<name>A0AAD0WPH5_9BACT</name>